<evidence type="ECO:0000256" key="1">
    <source>
        <dbReference type="SAM" id="MobiDB-lite"/>
    </source>
</evidence>
<comment type="caution">
    <text evidence="3">The sequence shown here is derived from an EMBL/GenBank/DDBJ whole genome shotgun (WGS) entry which is preliminary data.</text>
</comment>
<feature type="compositionally biased region" description="Low complexity" evidence="1">
    <location>
        <begin position="257"/>
        <end position="271"/>
    </location>
</feature>
<dbReference type="EMBL" id="RSCD01000002">
    <property type="protein sequence ID" value="RSH94664.1"/>
    <property type="molecule type" value="Genomic_DNA"/>
</dbReference>
<keyword evidence="2" id="KW-1133">Transmembrane helix</keyword>
<proteinExistence type="predicted"/>
<organism evidence="3 4">
    <name type="scientific">Saitozyma podzolica</name>
    <dbReference type="NCBI Taxonomy" id="1890683"/>
    <lineage>
        <taxon>Eukaryota</taxon>
        <taxon>Fungi</taxon>
        <taxon>Dikarya</taxon>
        <taxon>Basidiomycota</taxon>
        <taxon>Agaricomycotina</taxon>
        <taxon>Tremellomycetes</taxon>
        <taxon>Tremellales</taxon>
        <taxon>Trimorphomycetaceae</taxon>
        <taxon>Saitozyma</taxon>
    </lineage>
</organism>
<feature type="compositionally biased region" description="Basic and acidic residues" evidence="1">
    <location>
        <begin position="287"/>
        <end position="317"/>
    </location>
</feature>
<dbReference type="OrthoDB" id="2572629at2759"/>
<feature type="region of interest" description="Disordered" evidence="1">
    <location>
        <begin position="19"/>
        <end position="52"/>
    </location>
</feature>
<gene>
    <name evidence="3" type="ORF">EHS25_004469</name>
</gene>
<accession>A0A427YU45</accession>
<sequence>MILRLGSRWADLFKIRAGSDGSPHRRGGSGVTYSSYGTGPPSSTISADRSNPHQPEMCVGVAPFLIPSPLDTGVTLHPPDSLLTAFRRAGSYGGFIGLISGITLVVVICVFIGIFLYNRHRRRLASRGGKGGAGRRIPDPLGSALGQGVGRDIYADPYAEVPTGLDEMATPRADKFGHAFGRPPIDRLMSEEWEMPYETEPPTSRGVAVGRAGNRNAKGKEKAYGQGGGSGVGAGASFEGRGGGGGSGGENDEPDEAAIPLRSRSPRPASPGWDPSSRANRNIPSDSRAHLDPFGRHAEINADDPHLSPPVAKRDLRTTTYESPSVESFEVELERGHTGGRQRGMTRSSSMSSEGSERIARVEGGARETGRLAQGHESSETLT</sequence>
<protein>
    <submittedName>
        <fullName evidence="3">Uncharacterized protein</fullName>
    </submittedName>
</protein>
<keyword evidence="2" id="KW-0812">Transmembrane</keyword>
<evidence type="ECO:0000313" key="3">
    <source>
        <dbReference type="EMBL" id="RSH94664.1"/>
    </source>
</evidence>
<name>A0A427YU45_9TREE</name>
<dbReference type="AlphaFoldDB" id="A0A427YU45"/>
<feature type="region of interest" description="Disordered" evidence="1">
    <location>
        <begin position="217"/>
        <end position="383"/>
    </location>
</feature>
<dbReference type="Proteomes" id="UP000279259">
    <property type="component" value="Unassembled WGS sequence"/>
</dbReference>
<feature type="compositionally biased region" description="Gly residues" evidence="1">
    <location>
        <begin position="225"/>
        <end position="249"/>
    </location>
</feature>
<evidence type="ECO:0000256" key="2">
    <source>
        <dbReference type="SAM" id="Phobius"/>
    </source>
</evidence>
<feature type="transmembrane region" description="Helical" evidence="2">
    <location>
        <begin position="92"/>
        <end position="117"/>
    </location>
</feature>
<feature type="compositionally biased region" description="Polar residues" evidence="1">
    <location>
        <begin position="40"/>
        <end position="52"/>
    </location>
</feature>
<keyword evidence="4" id="KW-1185">Reference proteome</keyword>
<feature type="compositionally biased region" description="Low complexity" evidence="1">
    <location>
        <begin position="343"/>
        <end position="354"/>
    </location>
</feature>
<keyword evidence="2" id="KW-0472">Membrane</keyword>
<evidence type="ECO:0000313" key="4">
    <source>
        <dbReference type="Proteomes" id="UP000279259"/>
    </source>
</evidence>
<reference evidence="3 4" key="1">
    <citation type="submission" date="2018-11" db="EMBL/GenBank/DDBJ databases">
        <title>Genome sequence of Saitozyma podzolica DSM 27192.</title>
        <authorList>
            <person name="Aliyu H."/>
            <person name="Gorte O."/>
            <person name="Ochsenreither K."/>
        </authorList>
    </citation>
    <scope>NUCLEOTIDE SEQUENCE [LARGE SCALE GENOMIC DNA]</scope>
    <source>
        <strain evidence="3 4">DSM 27192</strain>
    </source>
</reference>
<feature type="compositionally biased region" description="Basic and acidic residues" evidence="1">
    <location>
        <begin position="355"/>
        <end position="370"/>
    </location>
</feature>